<feature type="region of interest" description="Disordered" evidence="1">
    <location>
        <begin position="87"/>
        <end position="109"/>
    </location>
</feature>
<gene>
    <name evidence="2" type="ORF">E2C01_076717</name>
</gene>
<sequence length="171" mass="18515">MEKVRQMSDGRLGVAQVDLLASVSPRLICLIGVKPGLFHLCLPASSDSCSSDNDDNESIVAAVFINHSRKPGAFALPLVKTPKVMRAWGEGRKGTREGDGGDSRTPSSLRGQIPIGSLANFFYSMELLMLLCLLKEEGGAKECRAERQGREHMSYCQYSAVTPTHRAAYAG</sequence>
<name>A0A5B7IDX3_PORTR</name>
<evidence type="ECO:0000313" key="3">
    <source>
        <dbReference type="Proteomes" id="UP000324222"/>
    </source>
</evidence>
<comment type="caution">
    <text evidence="2">The sequence shown here is derived from an EMBL/GenBank/DDBJ whole genome shotgun (WGS) entry which is preliminary data.</text>
</comment>
<protein>
    <submittedName>
        <fullName evidence="2">Uncharacterized protein</fullName>
    </submittedName>
</protein>
<proteinExistence type="predicted"/>
<reference evidence="2 3" key="1">
    <citation type="submission" date="2019-05" db="EMBL/GenBank/DDBJ databases">
        <title>Another draft genome of Portunus trituberculatus and its Hox gene families provides insights of decapod evolution.</title>
        <authorList>
            <person name="Jeong J.-H."/>
            <person name="Song I."/>
            <person name="Kim S."/>
            <person name="Choi T."/>
            <person name="Kim D."/>
            <person name="Ryu S."/>
            <person name="Kim W."/>
        </authorList>
    </citation>
    <scope>NUCLEOTIDE SEQUENCE [LARGE SCALE GENOMIC DNA]</scope>
    <source>
        <tissue evidence="2">Muscle</tissue>
    </source>
</reference>
<evidence type="ECO:0000313" key="2">
    <source>
        <dbReference type="EMBL" id="MPC82072.1"/>
    </source>
</evidence>
<evidence type="ECO:0000256" key="1">
    <source>
        <dbReference type="SAM" id="MobiDB-lite"/>
    </source>
</evidence>
<dbReference type="Proteomes" id="UP000324222">
    <property type="component" value="Unassembled WGS sequence"/>
</dbReference>
<accession>A0A5B7IDX3</accession>
<dbReference type="EMBL" id="VSRR010058795">
    <property type="protein sequence ID" value="MPC82072.1"/>
    <property type="molecule type" value="Genomic_DNA"/>
</dbReference>
<dbReference type="AlphaFoldDB" id="A0A5B7IDX3"/>
<feature type="compositionally biased region" description="Basic and acidic residues" evidence="1">
    <location>
        <begin position="89"/>
        <end position="102"/>
    </location>
</feature>
<keyword evidence="3" id="KW-1185">Reference proteome</keyword>
<organism evidence="2 3">
    <name type="scientific">Portunus trituberculatus</name>
    <name type="common">Swimming crab</name>
    <name type="synonym">Neptunus trituberculatus</name>
    <dbReference type="NCBI Taxonomy" id="210409"/>
    <lineage>
        <taxon>Eukaryota</taxon>
        <taxon>Metazoa</taxon>
        <taxon>Ecdysozoa</taxon>
        <taxon>Arthropoda</taxon>
        <taxon>Crustacea</taxon>
        <taxon>Multicrustacea</taxon>
        <taxon>Malacostraca</taxon>
        <taxon>Eumalacostraca</taxon>
        <taxon>Eucarida</taxon>
        <taxon>Decapoda</taxon>
        <taxon>Pleocyemata</taxon>
        <taxon>Brachyura</taxon>
        <taxon>Eubrachyura</taxon>
        <taxon>Portunoidea</taxon>
        <taxon>Portunidae</taxon>
        <taxon>Portuninae</taxon>
        <taxon>Portunus</taxon>
    </lineage>
</organism>